<dbReference type="RefSeq" id="WP_189135933.1">
    <property type="nucleotide sequence ID" value="NZ_BMMS01000074.1"/>
</dbReference>
<dbReference type="Gene3D" id="3.40.120.10">
    <property type="entry name" value="Alpha-D-Glucose-1,6-Bisphosphate, subunit A, domain 3"/>
    <property type="match status" value="1"/>
</dbReference>
<evidence type="ECO:0000313" key="2">
    <source>
        <dbReference type="Proteomes" id="UP000641932"/>
    </source>
</evidence>
<gene>
    <name evidence="1" type="ORF">GCM10012280_70980</name>
</gene>
<reference evidence="1" key="1">
    <citation type="journal article" date="2014" name="Int. J. Syst. Evol. Microbiol.">
        <title>Complete genome sequence of Corynebacterium casei LMG S-19264T (=DSM 44701T), isolated from a smear-ripened cheese.</title>
        <authorList>
            <consortium name="US DOE Joint Genome Institute (JGI-PGF)"/>
            <person name="Walter F."/>
            <person name="Albersmeier A."/>
            <person name="Kalinowski J."/>
            <person name="Ruckert C."/>
        </authorList>
    </citation>
    <scope>NUCLEOTIDE SEQUENCE</scope>
    <source>
        <strain evidence="1">CGMCC 4.7201</strain>
    </source>
</reference>
<organism evidence="1 2">
    <name type="scientific">Wenjunlia tyrosinilytica</name>
    <dbReference type="NCBI Taxonomy" id="1544741"/>
    <lineage>
        <taxon>Bacteria</taxon>
        <taxon>Bacillati</taxon>
        <taxon>Actinomycetota</taxon>
        <taxon>Actinomycetes</taxon>
        <taxon>Kitasatosporales</taxon>
        <taxon>Streptomycetaceae</taxon>
        <taxon>Wenjunlia</taxon>
    </lineage>
</organism>
<accession>A0A917ZYW2</accession>
<name>A0A917ZYW2_9ACTN</name>
<protein>
    <submittedName>
        <fullName evidence="1">Uncharacterized protein</fullName>
    </submittedName>
</protein>
<dbReference type="EMBL" id="BMMS01000074">
    <property type="protein sequence ID" value="GGP00991.1"/>
    <property type="molecule type" value="Genomic_DNA"/>
</dbReference>
<keyword evidence="2" id="KW-1185">Reference proteome</keyword>
<sequence length="166" mass="17834">MLNPIDHDAVIRDGRVAGTFPDEIHPGVAWWIASCFIVMSQTRALAVAHDGQPTTEDFHRRFCQGAINAKHYACQVADLGAADEPTLLRAMKQLGDVPGAWLATDDTGGQQVVAIRLYDAAGQPVDEETGLAKIRKMIADDHVPIPVNEGAKGSVTNRRDLAGVTP</sequence>
<reference evidence="1" key="2">
    <citation type="submission" date="2020-09" db="EMBL/GenBank/DDBJ databases">
        <authorList>
            <person name="Sun Q."/>
            <person name="Zhou Y."/>
        </authorList>
    </citation>
    <scope>NUCLEOTIDE SEQUENCE</scope>
    <source>
        <strain evidence="1">CGMCC 4.7201</strain>
    </source>
</reference>
<evidence type="ECO:0000313" key="1">
    <source>
        <dbReference type="EMBL" id="GGP00991.1"/>
    </source>
</evidence>
<dbReference type="Proteomes" id="UP000641932">
    <property type="component" value="Unassembled WGS sequence"/>
</dbReference>
<comment type="caution">
    <text evidence="1">The sequence shown here is derived from an EMBL/GenBank/DDBJ whole genome shotgun (WGS) entry which is preliminary data.</text>
</comment>
<proteinExistence type="predicted"/>
<dbReference type="AlphaFoldDB" id="A0A917ZYW2"/>